<evidence type="ECO:0000256" key="1">
    <source>
        <dbReference type="ARBA" id="ARBA00022884"/>
    </source>
</evidence>
<feature type="compositionally biased region" description="Basic residues" evidence="2">
    <location>
        <begin position="16"/>
        <end position="29"/>
    </location>
</feature>
<sequence>MSNATSENRGNGEGQRRRRSRGGRNRNRNRQGGNREGNAPKQGGNQQGGNRQGGGRNRQGGNRQRRRAPKPKPLTWWQKLLKAIGLYKEPTPPARTPKSNTRNARTEDGPKSDGPKKSSKPKQKRERKSEDTRGPISTDNVETKRLYLGNLSYEATESDLEELFRGVGTVRRVEIVYNRKTHRSKGYGFVDMLNVDEAKRAVEVLHEQFFMGRKLDVSGAKSEGPVETEEPKAEEKTVQQIVDEAPAPEPAAVEETPEPVAETTPEPVAEAAPEPAAETTPEPAPEPEAPAAEESAEEEKPKAE</sequence>
<dbReference type="SMART" id="SM00360">
    <property type="entry name" value="RRM"/>
    <property type="match status" value="1"/>
</dbReference>
<proteinExistence type="predicted"/>
<dbReference type="PROSITE" id="PS50102">
    <property type="entry name" value="RRM"/>
    <property type="match status" value="1"/>
</dbReference>
<evidence type="ECO:0000256" key="2">
    <source>
        <dbReference type="SAM" id="MobiDB-lite"/>
    </source>
</evidence>
<feature type="region of interest" description="Disordered" evidence="2">
    <location>
        <begin position="1"/>
        <end position="141"/>
    </location>
</feature>
<evidence type="ECO:0000313" key="5">
    <source>
        <dbReference type="Proteomes" id="UP001374893"/>
    </source>
</evidence>
<keyword evidence="1" id="KW-0694">RNA-binding</keyword>
<dbReference type="Gene3D" id="3.30.70.330">
    <property type="match status" value="1"/>
</dbReference>
<accession>A0ABN6HDP5</accession>
<dbReference type="PANTHER" id="PTHR48027">
    <property type="entry name" value="HETEROGENEOUS NUCLEAR RIBONUCLEOPROTEIN 87F-RELATED"/>
    <property type="match status" value="1"/>
</dbReference>
<name>A0ABN6HDP5_9BACT</name>
<dbReference type="RefSeq" id="WP_338687368.1">
    <property type="nucleotide sequence ID" value="NZ_AP024702.1"/>
</dbReference>
<feature type="region of interest" description="Disordered" evidence="2">
    <location>
        <begin position="217"/>
        <end position="304"/>
    </location>
</feature>
<keyword evidence="5" id="KW-1185">Reference proteome</keyword>
<evidence type="ECO:0000313" key="4">
    <source>
        <dbReference type="EMBL" id="BCX50362.1"/>
    </source>
</evidence>
<dbReference type="InterPro" id="IPR012677">
    <property type="entry name" value="Nucleotide-bd_a/b_plait_sf"/>
</dbReference>
<feature type="domain" description="RRM" evidence="3">
    <location>
        <begin position="144"/>
        <end position="222"/>
    </location>
</feature>
<dbReference type="Pfam" id="PF00076">
    <property type="entry name" value="RRM_1"/>
    <property type="match status" value="1"/>
</dbReference>
<dbReference type="InterPro" id="IPR000504">
    <property type="entry name" value="RRM_dom"/>
</dbReference>
<dbReference type="EMBL" id="AP024702">
    <property type="protein sequence ID" value="BCX50362.1"/>
    <property type="molecule type" value="Genomic_DNA"/>
</dbReference>
<dbReference type="Proteomes" id="UP001374893">
    <property type="component" value="Chromosome"/>
</dbReference>
<feature type="compositionally biased region" description="Gly residues" evidence="2">
    <location>
        <begin position="45"/>
        <end position="58"/>
    </location>
</feature>
<feature type="compositionally biased region" description="Low complexity" evidence="2">
    <location>
        <begin position="250"/>
        <end position="281"/>
    </location>
</feature>
<dbReference type="InterPro" id="IPR035979">
    <property type="entry name" value="RBD_domain_sf"/>
</dbReference>
<reference evidence="4 5" key="1">
    <citation type="submission" date="2021-06" db="EMBL/GenBank/DDBJ databases">
        <title>Complete genome of Haloferula helveola possessing various polysaccharide degrading enzymes.</title>
        <authorList>
            <person name="Takami H."/>
            <person name="Huang C."/>
            <person name="Hamasaki K."/>
        </authorList>
    </citation>
    <scope>NUCLEOTIDE SEQUENCE [LARGE SCALE GENOMIC DNA]</scope>
    <source>
        <strain evidence="4 5">CN-1</strain>
    </source>
</reference>
<gene>
    <name evidence="4" type="ORF">HAHE_42700</name>
</gene>
<evidence type="ECO:0000259" key="3">
    <source>
        <dbReference type="PROSITE" id="PS50102"/>
    </source>
</evidence>
<feature type="compositionally biased region" description="Basic residues" evidence="2">
    <location>
        <begin position="117"/>
        <end position="126"/>
    </location>
</feature>
<protein>
    <submittedName>
        <fullName evidence="4">RNA-binding protein</fullName>
    </submittedName>
</protein>
<organism evidence="4 5">
    <name type="scientific">Haloferula helveola</name>
    <dbReference type="NCBI Taxonomy" id="490095"/>
    <lineage>
        <taxon>Bacteria</taxon>
        <taxon>Pseudomonadati</taxon>
        <taxon>Verrucomicrobiota</taxon>
        <taxon>Verrucomicrobiia</taxon>
        <taxon>Verrucomicrobiales</taxon>
        <taxon>Verrucomicrobiaceae</taxon>
        <taxon>Haloferula</taxon>
    </lineage>
</organism>
<dbReference type="SUPFAM" id="SSF54928">
    <property type="entry name" value="RNA-binding domain, RBD"/>
    <property type="match status" value="1"/>
</dbReference>
<feature type="compositionally biased region" description="Basic and acidic residues" evidence="2">
    <location>
        <begin position="104"/>
        <end position="116"/>
    </location>
</feature>
<dbReference type="InterPro" id="IPR052462">
    <property type="entry name" value="SLIRP/GR-RBP-like"/>
</dbReference>
<dbReference type="CDD" id="cd00590">
    <property type="entry name" value="RRM_SF"/>
    <property type="match status" value="1"/>
</dbReference>